<dbReference type="AlphaFoldDB" id="A0A0J8QMF8"/>
<sequence length="137" mass="15755">MHFKPLACPSFTEDSQTLVYNIFYFVEDIYLQTIQHLNKLQAALKEWGHHATIIEMTEAKKIPDWFYKWNEVKNWFPVLCAQPEVTGSQVLVVTEYCIRIGHVLAPSGAGLNQLDFKPLPNLSIGMLLDAVHIWNLI</sequence>
<evidence type="ECO:0000313" key="1">
    <source>
        <dbReference type="EMBL" id="KMU73631.1"/>
    </source>
</evidence>
<protein>
    <submittedName>
        <fullName evidence="1">Uncharacterized protein</fullName>
    </submittedName>
</protein>
<gene>
    <name evidence="1" type="ORF">CISG_03681</name>
</gene>
<name>A0A0J8QMF8_COCIT</name>
<proteinExistence type="predicted"/>
<evidence type="ECO:0000313" key="2">
    <source>
        <dbReference type="Proteomes" id="UP000054559"/>
    </source>
</evidence>
<accession>A0A0J8QMF8</accession>
<reference evidence="2" key="1">
    <citation type="journal article" date="2010" name="Genome Res.">
        <title>Population genomic sequencing of Coccidioides fungi reveals recent hybridization and transposon control.</title>
        <authorList>
            <person name="Neafsey D.E."/>
            <person name="Barker B.M."/>
            <person name="Sharpton T.J."/>
            <person name="Stajich J.E."/>
            <person name="Park D.J."/>
            <person name="Whiston E."/>
            <person name="Hung C.-Y."/>
            <person name="McMahan C."/>
            <person name="White J."/>
            <person name="Sykes S."/>
            <person name="Heiman D."/>
            <person name="Young S."/>
            <person name="Zeng Q."/>
            <person name="Abouelleil A."/>
            <person name="Aftuck L."/>
            <person name="Bessette D."/>
            <person name="Brown A."/>
            <person name="FitzGerald M."/>
            <person name="Lui A."/>
            <person name="Macdonald J.P."/>
            <person name="Priest M."/>
            <person name="Orbach M.J."/>
            <person name="Galgiani J.N."/>
            <person name="Kirkland T.N."/>
            <person name="Cole G.T."/>
            <person name="Birren B.W."/>
            <person name="Henn M.R."/>
            <person name="Taylor J.W."/>
            <person name="Rounsley S.D."/>
        </authorList>
    </citation>
    <scope>NUCLEOTIDE SEQUENCE [LARGE SCALE GENOMIC DNA]</scope>
    <source>
        <strain evidence="2">RMSCC 3703</strain>
    </source>
</reference>
<dbReference type="EMBL" id="DS268131">
    <property type="protein sequence ID" value="KMU73631.1"/>
    <property type="molecule type" value="Genomic_DNA"/>
</dbReference>
<dbReference type="Proteomes" id="UP000054559">
    <property type="component" value="Unassembled WGS sequence"/>
</dbReference>
<organism evidence="1 2">
    <name type="scientific">Coccidioides immitis RMSCC 3703</name>
    <dbReference type="NCBI Taxonomy" id="454286"/>
    <lineage>
        <taxon>Eukaryota</taxon>
        <taxon>Fungi</taxon>
        <taxon>Dikarya</taxon>
        <taxon>Ascomycota</taxon>
        <taxon>Pezizomycotina</taxon>
        <taxon>Eurotiomycetes</taxon>
        <taxon>Eurotiomycetidae</taxon>
        <taxon>Onygenales</taxon>
        <taxon>Onygenaceae</taxon>
        <taxon>Coccidioides</taxon>
    </lineage>
</organism>